<dbReference type="Pfam" id="PF19484">
    <property type="entry name" value="DUF6020"/>
    <property type="match status" value="1"/>
</dbReference>
<keyword evidence="1" id="KW-1133">Transmembrane helix</keyword>
<feature type="transmembrane region" description="Helical" evidence="1">
    <location>
        <begin position="257"/>
        <end position="275"/>
    </location>
</feature>
<evidence type="ECO:0008006" key="4">
    <source>
        <dbReference type="Google" id="ProtNLM"/>
    </source>
</evidence>
<proteinExistence type="predicted"/>
<accession>A0A150MGI1</accession>
<feature type="transmembrane region" description="Helical" evidence="1">
    <location>
        <begin position="554"/>
        <end position="573"/>
    </location>
</feature>
<dbReference type="InterPro" id="IPR046062">
    <property type="entry name" value="DUF6020"/>
</dbReference>
<sequence length="580" mass="67243">MTSLNRYAACFIAGLLSGVSTIFFVMPIRNVSLLVIGFVILLLTLWYHRFFLSIKDLRHLPKWKQRLVLIFSLIFSLLFLLSIKGEQTYLSDNSLLTVACVYIGTYFTINCFVLWVVLAFLRVEVKSAPEFMNKPNGWKPLVYALPHLAVWALYLIAFFPGVMSRDSVDQWAQTETGMFNDWHPIMYTLFIMLLRHIWDSPAAVALAQIVIMALIFGYCMTQFEKAGIRKSVTWAITLLLAISPVNGIYSITLWKDVLYSAFLFLFCTVIFNLVVTDGEWLQRKQNMALFFLSAFGLVFFRHNGFPVFIVMGISLLFVFRHQFKRIAFLCGLTAILYYTVTGPVFDYLKVTPSDPNEKLSIPTQQLARVIALNGNITKEQAEYLNQILPLPLWKQYYRPYTTDHIKFSKEYNRQAIFPDHVSTYLRTWRDICLQNPKLAAEALIQQTSLVWQINPPNHNYHSLTYMTIIFHNSFGIKRTVVSQPLTLAIDKYLSVSNDTFRLIFWRPATYTFLMILFTFIAFLRNDWKAWLVPLAVLLNTAVVFIALPAQDFRYLYANSIVCFMTFLFAFISYRKKVTLP</sequence>
<feature type="transmembrane region" description="Helical" evidence="1">
    <location>
        <begin position="31"/>
        <end position="47"/>
    </location>
</feature>
<feature type="transmembrane region" description="Helical" evidence="1">
    <location>
        <begin position="287"/>
        <end position="320"/>
    </location>
</feature>
<name>A0A150MGI1_9BACL</name>
<reference evidence="2 3" key="1">
    <citation type="submission" date="2016-01" db="EMBL/GenBank/DDBJ databases">
        <title>Draft Genome Sequences of Seven Thermophilic Sporeformers Isolated from Foods.</title>
        <authorList>
            <person name="Berendsen E.M."/>
            <person name="Wells-Bennik M.H."/>
            <person name="Krawcyk A.O."/>
            <person name="De Jong A."/>
            <person name="Holsappel S."/>
            <person name="Eijlander R.T."/>
            <person name="Kuipers O.P."/>
        </authorList>
    </citation>
    <scope>NUCLEOTIDE SEQUENCE [LARGE SCALE GENOMIC DNA]</scope>
    <source>
        <strain evidence="2 3">B4110</strain>
    </source>
</reference>
<feature type="transmembrane region" description="Helical" evidence="1">
    <location>
        <begin position="95"/>
        <end position="121"/>
    </location>
</feature>
<keyword evidence="1" id="KW-0812">Transmembrane</keyword>
<feature type="transmembrane region" description="Helical" evidence="1">
    <location>
        <begin position="232"/>
        <end position="251"/>
    </location>
</feature>
<keyword evidence="1" id="KW-0472">Membrane</keyword>
<dbReference type="AlphaFoldDB" id="A0A150MGI1"/>
<feature type="transmembrane region" description="Helical" evidence="1">
    <location>
        <begin position="326"/>
        <end position="348"/>
    </location>
</feature>
<feature type="transmembrane region" description="Helical" evidence="1">
    <location>
        <begin position="7"/>
        <end position="25"/>
    </location>
</feature>
<dbReference type="PATRIC" id="fig|153151.4.peg.1597"/>
<dbReference type="Proteomes" id="UP000075324">
    <property type="component" value="Unassembled WGS sequence"/>
</dbReference>
<dbReference type="RefSeq" id="WP_062679028.1">
    <property type="nucleotide sequence ID" value="NZ_LQYW01000165.1"/>
</dbReference>
<comment type="caution">
    <text evidence="2">The sequence shown here is derived from an EMBL/GenBank/DDBJ whole genome shotgun (WGS) entry which is preliminary data.</text>
</comment>
<evidence type="ECO:0000256" key="1">
    <source>
        <dbReference type="SAM" id="Phobius"/>
    </source>
</evidence>
<feature type="transmembrane region" description="Helical" evidence="1">
    <location>
        <begin position="141"/>
        <end position="163"/>
    </location>
</feature>
<feature type="transmembrane region" description="Helical" evidence="1">
    <location>
        <begin position="529"/>
        <end position="547"/>
    </location>
</feature>
<dbReference type="EMBL" id="LQYW01000165">
    <property type="protein sequence ID" value="KYD23425.1"/>
    <property type="molecule type" value="Genomic_DNA"/>
</dbReference>
<organism evidence="2 3">
    <name type="scientific">Parageobacillus toebii</name>
    <dbReference type="NCBI Taxonomy" id="153151"/>
    <lineage>
        <taxon>Bacteria</taxon>
        <taxon>Bacillati</taxon>
        <taxon>Bacillota</taxon>
        <taxon>Bacilli</taxon>
        <taxon>Bacillales</taxon>
        <taxon>Anoxybacillaceae</taxon>
        <taxon>Parageobacillus</taxon>
    </lineage>
</organism>
<feature type="transmembrane region" description="Helical" evidence="1">
    <location>
        <begin position="503"/>
        <end position="523"/>
    </location>
</feature>
<feature type="transmembrane region" description="Helical" evidence="1">
    <location>
        <begin position="67"/>
        <end position="83"/>
    </location>
</feature>
<evidence type="ECO:0000313" key="3">
    <source>
        <dbReference type="Proteomes" id="UP000075324"/>
    </source>
</evidence>
<gene>
    <name evidence="2" type="ORF">B4110_3179</name>
</gene>
<evidence type="ECO:0000313" key="2">
    <source>
        <dbReference type="EMBL" id="KYD23425.1"/>
    </source>
</evidence>
<protein>
    <recommendedName>
        <fullName evidence="4">Glycosyltransferase RgtA/B/C/D-like domain-containing protein</fullName>
    </recommendedName>
</protein>
<feature type="transmembrane region" description="Helical" evidence="1">
    <location>
        <begin position="202"/>
        <end position="220"/>
    </location>
</feature>